<reference evidence="1 2" key="1">
    <citation type="submission" date="2020-07" db="EMBL/GenBank/DDBJ databases">
        <title>Sequencing the genomes of 1000 actinobacteria strains.</title>
        <authorList>
            <person name="Klenk H.-P."/>
        </authorList>
    </citation>
    <scope>NUCLEOTIDE SEQUENCE [LARGE SCALE GENOMIC DNA]</scope>
    <source>
        <strain evidence="1 2">DSM 26487</strain>
    </source>
</reference>
<sequence>MSDHQANKKLMARLLHDLACAAPGESRSVLAAHCRPDTIFEVFHPFNTLHSVDEAAEVFFEPLRVAFPDQEHRIGVAIAGSFEGRDVVSTLGHVYGTFALPWVGIPATHGLTYLRFGTHAVVSDGKISKMYIMLDVPDVMRQAGYYPFRVMPGSAEQWPLPPIDTDATVGQVDPVAGAKTMQIVTEMQNGLGPGADFAEHVATSVHSPHWHEHMNWFGPAGIGSTRGQRGFNDFHKALFIQGFPDRGGYERVVGGPEDAPGHFIETGDGRYAVTGGWPSLHGTHEGGQWLGLPPTGRQVEMRVADWYRLDDDHKIIDNWVMIDILHILQQMGYDVLDDLTYISDPAKPRWTVQS</sequence>
<organism evidence="1 2">
    <name type="scientific">Nocardioides panzhihuensis</name>
    <dbReference type="NCBI Taxonomy" id="860243"/>
    <lineage>
        <taxon>Bacteria</taxon>
        <taxon>Bacillati</taxon>
        <taxon>Actinomycetota</taxon>
        <taxon>Actinomycetes</taxon>
        <taxon>Propionibacteriales</taxon>
        <taxon>Nocardioidaceae</taxon>
        <taxon>Nocardioides</taxon>
    </lineage>
</organism>
<protein>
    <submittedName>
        <fullName evidence="1">Putative ester cyclase</fullName>
    </submittedName>
</protein>
<dbReference type="Pfam" id="PF07366">
    <property type="entry name" value="SnoaL"/>
    <property type="match status" value="1"/>
</dbReference>
<evidence type="ECO:0000313" key="2">
    <source>
        <dbReference type="Proteomes" id="UP000564496"/>
    </source>
</evidence>
<comment type="caution">
    <text evidence="1">The sequence shown here is derived from an EMBL/GenBank/DDBJ whole genome shotgun (WGS) entry which is preliminary data.</text>
</comment>
<dbReference type="SUPFAM" id="SSF54427">
    <property type="entry name" value="NTF2-like"/>
    <property type="match status" value="2"/>
</dbReference>
<dbReference type="RefSeq" id="WP_179659193.1">
    <property type="nucleotide sequence ID" value="NZ_JACBZR010000001.1"/>
</dbReference>
<dbReference type="InterPro" id="IPR009959">
    <property type="entry name" value="Cyclase_SnoaL-like"/>
</dbReference>
<dbReference type="GO" id="GO:0030638">
    <property type="term" value="P:polyketide metabolic process"/>
    <property type="evidence" value="ECO:0007669"/>
    <property type="project" value="InterPro"/>
</dbReference>
<evidence type="ECO:0000313" key="1">
    <source>
        <dbReference type="EMBL" id="NYI78897.1"/>
    </source>
</evidence>
<dbReference type="PANTHER" id="PTHR38436:SF1">
    <property type="entry name" value="ESTER CYCLASE"/>
    <property type="match status" value="1"/>
</dbReference>
<keyword evidence="2" id="KW-1185">Reference proteome</keyword>
<name>A0A7Z0DP83_9ACTN</name>
<accession>A0A7Z0DP83</accession>
<dbReference type="Proteomes" id="UP000564496">
    <property type="component" value="Unassembled WGS sequence"/>
</dbReference>
<dbReference type="Gene3D" id="3.10.450.50">
    <property type="match status" value="2"/>
</dbReference>
<gene>
    <name evidence="1" type="ORF">BJ988_003545</name>
</gene>
<dbReference type="PANTHER" id="PTHR38436">
    <property type="entry name" value="POLYKETIDE CYCLASE SNOAL-LIKE DOMAIN"/>
    <property type="match status" value="1"/>
</dbReference>
<dbReference type="EMBL" id="JACBZR010000001">
    <property type="protein sequence ID" value="NYI78897.1"/>
    <property type="molecule type" value="Genomic_DNA"/>
</dbReference>
<proteinExistence type="predicted"/>
<dbReference type="InterPro" id="IPR032710">
    <property type="entry name" value="NTF2-like_dom_sf"/>
</dbReference>
<dbReference type="AlphaFoldDB" id="A0A7Z0DP83"/>